<feature type="domain" description="HTH deoR-type" evidence="4">
    <location>
        <begin position="3"/>
        <end position="58"/>
    </location>
</feature>
<protein>
    <submittedName>
        <fullName evidence="5">DeoR faimly transcriptional regulator</fullName>
    </submittedName>
</protein>
<dbReference type="GO" id="GO:0003700">
    <property type="term" value="F:DNA-binding transcription factor activity"/>
    <property type="evidence" value="ECO:0007669"/>
    <property type="project" value="InterPro"/>
</dbReference>
<keyword evidence="2" id="KW-0238">DNA-binding</keyword>
<dbReference type="AlphaFoldDB" id="A0A0A2T636"/>
<dbReference type="STRING" id="1385514.N782_20300"/>
<dbReference type="InterPro" id="IPR018356">
    <property type="entry name" value="Tscrpt_reg_HTH_DeoR_CS"/>
</dbReference>
<dbReference type="InterPro" id="IPR036388">
    <property type="entry name" value="WH-like_DNA-bd_sf"/>
</dbReference>
<dbReference type="InterPro" id="IPR050313">
    <property type="entry name" value="Carb_Metab_HTH_regulators"/>
</dbReference>
<name>A0A0A2T636_9BACI</name>
<dbReference type="SMART" id="SM01134">
    <property type="entry name" value="DeoRC"/>
    <property type="match status" value="1"/>
</dbReference>
<evidence type="ECO:0000313" key="6">
    <source>
        <dbReference type="Proteomes" id="UP000030147"/>
    </source>
</evidence>
<dbReference type="Proteomes" id="UP000030147">
    <property type="component" value="Unassembled WGS sequence"/>
</dbReference>
<dbReference type="Pfam" id="PF08220">
    <property type="entry name" value="HTH_DeoR"/>
    <property type="match status" value="1"/>
</dbReference>
<keyword evidence="3" id="KW-0804">Transcription</keyword>
<dbReference type="eggNOG" id="COG1349">
    <property type="taxonomic scope" value="Bacteria"/>
</dbReference>
<dbReference type="InterPro" id="IPR037171">
    <property type="entry name" value="NagB/RpiA_transferase-like"/>
</dbReference>
<dbReference type="SUPFAM" id="SSF46785">
    <property type="entry name" value="Winged helix' DNA-binding domain"/>
    <property type="match status" value="1"/>
</dbReference>
<dbReference type="EMBL" id="AVBF01000073">
    <property type="protein sequence ID" value="KGP71267.1"/>
    <property type="molecule type" value="Genomic_DNA"/>
</dbReference>
<dbReference type="InterPro" id="IPR014036">
    <property type="entry name" value="DeoR-like_C"/>
</dbReference>
<evidence type="ECO:0000256" key="3">
    <source>
        <dbReference type="ARBA" id="ARBA00023163"/>
    </source>
</evidence>
<gene>
    <name evidence="5" type="ORF">N782_20300</name>
</gene>
<dbReference type="SUPFAM" id="SSF100950">
    <property type="entry name" value="NagB/RpiA/CoA transferase-like"/>
    <property type="match status" value="1"/>
</dbReference>
<keyword evidence="1" id="KW-0805">Transcription regulation</keyword>
<dbReference type="PRINTS" id="PR00037">
    <property type="entry name" value="HTHLACR"/>
</dbReference>
<proteinExistence type="predicted"/>
<accession>A0A0A2T636</accession>
<dbReference type="InterPro" id="IPR036390">
    <property type="entry name" value="WH_DNA-bd_sf"/>
</dbReference>
<evidence type="ECO:0000259" key="4">
    <source>
        <dbReference type="PROSITE" id="PS51000"/>
    </source>
</evidence>
<reference evidence="5 6" key="1">
    <citation type="journal article" date="2015" name="Stand. Genomic Sci.">
        <title>High quality draft genome sequence of the moderately halophilic bacterium Pontibacillus yanchengensis Y32(T) and comparison among Pontibacillus genomes.</title>
        <authorList>
            <person name="Huang J."/>
            <person name="Qiao Z.X."/>
            <person name="Tang J.W."/>
            <person name="Wang G."/>
        </authorList>
    </citation>
    <scope>NUCLEOTIDE SEQUENCE [LARGE SCALE GENOMIC DNA]</scope>
    <source>
        <strain evidence="5 6">Y32</strain>
    </source>
</reference>
<dbReference type="PANTHER" id="PTHR30363">
    <property type="entry name" value="HTH-TYPE TRANSCRIPTIONAL REGULATOR SRLR-RELATED"/>
    <property type="match status" value="1"/>
</dbReference>
<dbReference type="InterPro" id="IPR001034">
    <property type="entry name" value="DeoR_HTH"/>
</dbReference>
<keyword evidence="6" id="KW-1185">Reference proteome</keyword>
<organism evidence="5 6">
    <name type="scientific">Pontibacillus yanchengensis Y32</name>
    <dbReference type="NCBI Taxonomy" id="1385514"/>
    <lineage>
        <taxon>Bacteria</taxon>
        <taxon>Bacillati</taxon>
        <taxon>Bacillota</taxon>
        <taxon>Bacilli</taxon>
        <taxon>Bacillales</taxon>
        <taxon>Bacillaceae</taxon>
        <taxon>Pontibacillus</taxon>
    </lineage>
</organism>
<evidence type="ECO:0000256" key="2">
    <source>
        <dbReference type="ARBA" id="ARBA00023125"/>
    </source>
</evidence>
<comment type="caution">
    <text evidence="5">The sequence shown here is derived from an EMBL/GenBank/DDBJ whole genome shotgun (WGS) entry which is preliminary data.</text>
</comment>
<dbReference type="PROSITE" id="PS51000">
    <property type="entry name" value="HTH_DEOR_2"/>
    <property type="match status" value="1"/>
</dbReference>
<dbReference type="Gene3D" id="3.40.50.1360">
    <property type="match status" value="1"/>
</dbReference>
<dbReference type="OrthoDB" id="9797223at2"/>
<evidence type="ECO:0000313" key="5">
    <source>
        <dbReference type="EMBL" id="KGP71267.1"/>
    </source>
</evidence>
<evidence type="ECO:0000256" key="1">
    <source>
        <dbReference type="ARBA" id="ARBA00023015"/>
    </source>
</evidence>
<dbReference type="GO" id="GO:0003677">
    <property type="term" value="F:DNA binding"/>
    <property type="evidence" value="ECO:0007669"/>
    <property type="project" value="UniProtKB-KW"/>
</dbReference>
<dbReference type="PANTHER" id="PTHR30363:SF44">
    <property type="entry name" value="AGA OPERON TRANSCRIPTIONAL REPRESSOR-RELATED"/>
    <property type="match status" value="1"/>
</dbReference>
<dbReference type="SMART" id="SM00420">
    <property type="entry name" value="HTH_DEOR"/>
    <property type="match status" value="1"/>
</dbReference>
<dbReference type="Gene3D" id="1.10.10.10">
    <property type="entry name" value="Winged helix-like DNA-binding domain superfamily/Winged helix DNA-binding domain"/>
    <property type="match status" value="1"/>
</dbReference>
<dbReference type="RefSeq" id="WP_152600806.1">
    <property type="nucleotide sequence ID" value="NZ_AVBF01000073.1"/>
</dbReference>
<sequence>MFGEERKSMISKYIIEHGRGSVLELSTTFKVSESTIRRDLKELEDEKLIKRTHGGAIPFESVNFEPTFGEKEIRYQSEKERIALYSGGFIQEGDIILIDSGTTTLHLAPILKAFSNLTVVTNSMTLMEQLKNESNIDIVMLGGSLRQETQAIVGPITDQILQTLHVDTAFIATNGISLSAGLTTPNLIEANTKRYMMKCAKRTILLADHSKAEKISFSQFGTVADIDMWITDDHLPKEIYQKFSEAGTEIHVANSHHTIPTVS</sequence>
<dbReference type="Pfam" id="PF00455">
    <property type="entry name" value="DeoRC"/>
    <property type="match status" value="1"/>
</dbReference>
<dbReference type="PROSITE" id="PS00894">
    <property type="entry name" value="HTH_DEOR_1"/>
    <property type="match status" value="1"/>
</dbReference>